<evidence type="ECO:0000313" key="5">
    <source>
        <dbReference type="Ensembl" id="ENSSORP00005050386.1"/>
    </source>
</evidence>
<feature type="domain" description="Ig-like" evidence="4">
    <location>
        <begin position="141"/>
        <end position="234"/>
    </location>
</feature>
<dbReference type="Proteomes" id="UP000472271">
    <property type="component" value="Chromosome 9"/>
</dbReference>
<accession>A0A673C4S8</accession>
<reference evidence="5" key="3">
    <citation type="submission" date="2025-09" db="UniProtKB">
        <authorList>
            <consortium name="Ensembl"/>
        </authorList>
    </citation>
    <scope>IDENTIFICATION</scope>
</reference>
<gene>
    <name evidence="5" type="primary">emb</name>
</gene>
<keyword evidence="6" id="KW-1185">Reference proteome</keyword>
<dbReference type="Gene3D" id="2.60.40.10">
    <property type="entry name" value="Immunoglobulins"/>
    <property type="match status" value="2"/>
</dbReference>
<dbReference type="PROSITE" id="PS51257">
    <property type="entry name" value="PROKAR_LIPOPROTEIN"/>
    <property type="match status" value="1"/>
</dbReference>
<feature type="transmembrane region" description="Helical" evidence="2">
    <location>
        <begin position="249"/>
        <end position="267"/>
    </location>
</feature>
<evidence type="ECO:0000256" key="2">
    <source>
        <dbReference type="SAM" id="Phobius"/>
    </source>
</evidence>
<organism evidence="5 6">
    <name type="scientific">Sphaeramia orbicularis</name>
    <name type="common">orbiculate cardinalfish</name>
    <dbReference type="NCBI Taxonomy" id="375764"/>
    <lineage>
        <taxon>Eukaryota</taxon>
        <taxon>Metazoa</taxon>
        <taxon>Chordata</taxon>
        <taxon>Craniata</taxon>
        <taxon>Vertebrata</taxon>
        <taxon>Euteleostomi</taxon>
        <taxon>Actinopterygii</taxon>
        <taxon>Neopterygii</taxon>
        <taxon>Teleostei</taxon>
        <taxon>Neoteleostei</taxon>
        <taxon>Acanthomorphata</taxon>
        <taxon>Gobiaria</taxon>
        <taxon>Kurtiformes</taxon>
        <taxon>Apogonoidei</taxon>
        <taxon>Apogonidae</taxon>
        <taxon>Apogoninae</taxon>
        <taxon>Sphaeramia</taxon>
    </lineage>
</organism>
<dbReference type="SUPFAM" id="SSF48726">
    <property type="entry name" value="Immunoglobulin"/>
    <property type="match status" value="2"/>
</dbReference>
<keyword evidence="2" id="KW-1133">Transmembrane helix</keyword>
<dbReference type="InParanoid" id="A0A673C4S8"/>
<reference evidence="5" key="2">
    <citation type="submission" date="2025-08" db="UniProtKB">
        <authorList>
            <consortium name="Ensembl"/>
        </authorList>
    </citation>
    <scope>IDENTIFICATION</scope>
</reference>
<feature type="chain" id="PRO_5025610521" description="Ig-like domain-containing protein" evidence="3">
    <location>
        <begin position="25"/>
        <end position="308"/>
    </location>
</feature>
<dbReference type="SMART" id="SM00409">
    <property type="entry name" value="IG"/>
    <property type="match status" value="1"/>
</dbReference>
<sequence length="308" mass="34689">MPFSWKHQFFHIFLLLVSCRHIKTKTPGPTPPPLAPISPLPTADRSVVFKGESHTEKLEVLNPVSLTLECVWAGNHPKLPNITGFWKKDGEAIENSHLTVQLENDQYLIKRVFNIVNEESLGSYSCIFGNEAKVDFLLAAPHIAEVRDKPIVSYVGDSVVIPCKMEEPKPKPNTWKWYKDNGTAKEQIFAAGKLDRFEIKNENGYTKLTVHNLTEADSGLYYCGAVYAIATTMSHVKLKVISIQEPLKPFIAIMVEVIILVTAILLYERSQSKKNSTAGNDVNTDQSHIQVQEENSLEENSSMRQRKI</sequence>
<feature type="region of interest" description="Disordered" evidence="1">
    <location>
        <begin position="274"/>
        <end position="308"/>
    </location>
</feature>
<evidence type="ECO:0000256" key="1">
    <source>
        <dbReference type="SAM" id="MobiDB-lite"/>
    </source>
</evidence>
<keyword evidence="2" id="KW-0472">Membrane</keyword>
<dbReference type="OrthoDB" id="9932757at2759"/>
<feature type="signal peptide" evidence="3">
    <location>
        <begin position="1"/>
        <end position="24"/>
    </location>
</feature>
<dbReference type="Pfam" id="PF13927">
    <property type="entry name" value="Ig_3"/>
    <property type="match status" value="1"/>
</dbReference>
<dbReference type="CTD" id="133418"/>
<dbReference type="GeneID" id="115425722"/>
<dbReference type="InterPro" id="IPR003599">
    <property type="entry name" value="Ig_sub"/>
</dbReference>
<dbReference type="InterPro" id="IPR036179">
    <property type="entry name" value="Ig-like_dom_sf"/>
</dbReference>
<evidence type="ECO:0000256" key="3">
    <source>
        <dbReference type="SAM" id="SignalP"/>
    </source>
</evidence>
<dbReference type="AlphaFoldDB" id="A0A673C4S8"/>
<dbReference type="InterPro" id="IPR013783">
    <property type="entry name" value="Ig-like_fold"/>
</dbReference>
<dbReference type="PANTHER" id="PTHR46013:SF7">
    <property type="entry name" value="IG-LIKE DOMAIN-CONTAINING PROTEIN"/>
    <property type="match status" value="1"/>
</dbReference>
<protein>
    <recommendedName>
        <fullName evidence="4">Ig-like domain-containing protein</fullName>
    </recommendedName>
</protein>
<feature type="domain" description="Ig-like" evidence="4">
    <location>
        <begin position="32"/>
        <end position="126"/>
    </location>
</feature>
<keyword evidence="2" id="KW-0812">Transmembrane</keyword>
<dbReference type="Ensembl" id="ENSSORT00005051595.1">
    <property type="protein sequence ID" value="ENSSORP00005050386.1"/>
    <property type="gene ID" value="ENSSORG00005022847.1"/>
</dbReference>
<evidence type="ECO:0000259" key="4">
    <source>
        <dbReference type="PROSITE" id="PS50835"/>
    </source>
</evidence>
<evidence type="ECO:0000313" key="6">
    <source>
        <dbReference type="Proteomes" id="UP000472271"/>
    </source>
</evidence>
<dbReference type="InterPro" id="IPR007110">
    <property type="entry name" value="Ig-like_dom"/>
</dbReference>
<proteinExistence type="predicted"/>
<dbReference type="RefSeq" id="XP_029999299.1">
    <property type="nucleotide sequence ID" value="XM_030143439.1"/>
</dbReference>
<reference evidence="5" key="1">
    <citation type="submission" date="2019-06" db="EMBL/GenBank/DDBJ databases">
        <authorList>
            <consortium name="Wellcome Sanger Institute Data Sharing"/>
        </authorList>
    </citation>
    <scope>NUCLEOTIDE SEQUENCE [LARGE SCALE GENOMIC DNA]</scope>
</reference>
<dbReference type="PANTHER" id="PTHR46013">
    <property type="entry name" value="VASCULAR CELL ADHESION MOLECULE 1"/>
    <property type="match status" value="1"/>
</dbReference>
<keyword evidence="3" id="KW-0732">Signal</keyword>
<name>A0A673C4S8_9TELE</name>
<dbReference type="PROSITE" id="PS50835">
    <property type="entry name" value="IG_LIKE"/>
    <property type="match status" value="2"/>
</dbReference>